<organism evidence="4 5">
    <name type="scientific">Candidimonas nitroreducens</name>
    <dbReference type="NCBI Taxonomy" id="683354"/>
    <lineage>
        <taxon>Bacteria</taxon>
        <taxon>Pseudomonadati</taxon>
        <taxon>Pseudomonadota</taxon>
        <taxon>Betaproteobacteria</taxon>
        <taxon>Burkholderiales</taxon>
        <taxon>Alcaligenaceae</taxon>
        <taxon>Candidimonas</taxon>
    </lineage>
</organism>
<evidence type="ECO:0000256" key="2">
    <source>
        <dbReference type="ARBA" id="ARBA00022643"/>
    </source>
</evidence>
<reference evidence="5" key="1">
    <citation type="submission" date="2017-06" db="EMBL/GenBank/DDBJ databases">
        <title>Herbaspirillum phytohormonus sp. nov., isolated from the root nodule of Robinia pseudoacacia in lead-zinc mine.</title>
        <authorList>
            <person name="Fan M."/>
            <person name="Lin Y."/>
        </authorList>
    </citation>
    <scope>NUCLEOTIDE SEQUENCE [LARGE SCALE GENOMIC DNA]</scope>
    <source>
        <strain evidence="5">SC-089</strain>
    </source>
</reference>
<accession>A0A225MQ58</accession>
<dbReference type="Gene3D" id="3.20.20.70">
    <property type="entry name" value="Aldolase class I"/>
    <property type="match status" value="1"/>
</dbReference>
<keyword evidence="2" id="KW-0288">FMN</keyword>
<dbReference type="PANTHER" id="PTHR32332">
    <property type="entry name" value="2-NITROPROPANE DIOXYGENASE"/>
    <property type="match status" value="1"/>
</dbReference>
<keyword evidence="1" id="KW-0285">Flavoprotein</keyword>
<dbReference type="PROSITE" id="PS51257">
    <property type="entry name" value="PROKAR_LIPOPROTEIN"/>
    <property type="match status" value="1"/>
</dbReference>
<dbReference type="CDD" id="cd04730">
    <property type="entry name" value="NPD_like"/>
    <property type="match status" value="1"/>
</dbReference>
<evidence type="ECO:0000313" key="5">
    <source>
        <dbReference type="Proteomes" id="UP000214603"/>
    </source>
</evidence>
<dbReference type="SUPFAM" id="SSF51412">
    <property type="entry name" value="Inosine monophosphate dehydrogenase (IMPDH)"/>
    <property type="match status" value="1"/>
</dbReference>
<comment type="caution">
    <text evidence="4">The sequence shown here is derived from an EMBL/GenBank/DDBJ whole genome shotgun (WGS) entry which is preliminary data.</text>
</comment>
<keyword evidence="3" id="KW-0560">Oxidoreductase</keyword>
<dbReference type="EMBL" id="NJIH01000004">
    <property type="protein sequence ID" value="OWT62060.1"/>
    <property type="molecule type" value="Genomic_DNA"/>
</dbReference>
<evidence type="ECO:0000256" key="1">
    <source>
        <dbReference type="ARBA" id="ARBA00022630"/>
    </source>
</evidence>
<name>A0A225MQ58_9BURK</name>
<evidence type="ECO:0000256" key="3">
    <source>
        <dbReference type="ARBA" id="ARBA00023002"/>
    </source>
</evidence>
<dbReference type="PANTHER" id="PTHR32332:SF20">
    <property type="entry name" value="2-NITROPROPANE DIOXYGENASE-LIKE PROTEIN"/>
    <property type="match status" value="1"/>
</dbReference>
<dbReference type="Pfam" id="PF03060">
    <property type="entry name" value="NMO"/>
    <property type="match status" value="1"/>
</dbReference>
<dbReference type="AlphaFoldDB" id="A0A225MQ58"/>
<keyword evidence="5" id="KW-1185">Reference proteome</keyword>
<protein>
    <submittedName>
        <fullName evidence="4">2-nitropropane dioxygenase</fullName>
    </submittedName>
</protein>
<dbReference type="InterPro" id="IPR004136">
    <property type="entry name" value="NMO"/>
</dbReference>
<dbReference type="Proteomes" id="UP000214603">
    <property type="component" value="Unassembled WGS sequence"/>
</dbReference>
<gene>
    <name evidence="4" type="ORF">CEY11_09670</name>
</gene>
<dbReference type="InterPro" id="IPR013785">
    <property type="entry name" value="Aldolase_TIM"/>
</dbReference>
<proteinExistence type="predicted"/>
<dbReference type="GO" id="GO:0051213">
    <property type="term" value="F:dioxygenase activity"/>
    <property type="evidence" value="ECO:0007669"/>
    <property type="project" value="UniProtKB-KW"/>
</dbReference>
<evidence type="ECO:0000313" key="4">
    <source>
        <dbReference type="EMBL" id="OWT62060.1"/>
    </source>
</evidence>
<dbReference type="OrthoDB" id="9778912at2"/>
<keyword evidence="4" id="KW-0223">Dioxygenase</keyword>
<dbReference type="GO" id="GO:0018580">
    <property type="term" value="F:nitronate monooxygenase activity"/>
    <property type="evidence" value="ECO:0007669"/>
    <property type="project" value="InterPro"/>
</dbReference>
<sequence>MKTRATSLLGIEHPIIQAGMSWASSCAALPAAVSNAGGLGMLAAGPMRVADFSQALDQLRRMTTMPYAVNLPLYRPEAAAMLDILYAERVPVIFASQGGPAKHLDRFHAIGTKWIHVVSTVEHARKAVAAGVDGLVIVGAEAGGHPPANQVGTLVIVRKIAREFDIPIIAGGGAADGYGIAALLALGADAVQLGTRFLMTEEAAVHPNYKHAALRAEIDGTTLVGRKGLPVRMIHNDFARHMETVDAGPFDQQAYAAEFSKSTLKQAALEGNVDWGKVEVGQSAGLVDTILPAAEVMRTLVAELEHAWARLYAMHGGAEHRQAADIVS</sequence>